<protein>
    <submittedName>
        <fullName evidence="4">Arylsulfatase</fullName>
        <ecNumber evidence="4">3.1.6.1</ecNumber>
    </submittedName>
</protein>
<dbReference type="Proteomes" id="UP000464657">
    <property type="component" value="Chromosome"/>
</dbReference>
<dbReference type="Gene3D" id="3.30.1120.10">
    <property type="match status" value="1"/>
</dbReference>
<evidence type="ECO:0000256" key="2">
    <source>
        <dbReference type="ARBA" id="ARBA00022801"/>
    </source>
</evidence>
<dbReference type="KEGG" id="kan:IMCC3317_46760"/>
<dbReference type="GO" id="GO:0004065">
    <property type="term" value="F:arylsulfatase activity"/>
    <property type="evidence" value="ECO:0007669"/>
    <property type="project" value="UniProtKB-EC"/>
</dbReference>
<dbReference type="InterPro" id="IPR024607">
    <property type="entry name" value="Sulfatase_CS"/>
</dbReference>
<keyword evidence="2 4" id="KW-0378">Hydrolase</keyword>
<dbReference type="EMBL" id="CP019288">
    <property type="protein sequence ID" value="QHI39271.1"/>
    <property type="molecule type" value="Genomic_DNA"/>
</dbReference>
<name>A0A7L4ZRZ3_9FLAO</name>
<evidence type="ECO:0000256" key="1">
    <source>
        <dbReference type="ARBA" id="ARBA00008779"/>
    </source>
</evidence>
<evidence type="ECO:0000313" key="5">
    <source>
        <dbReference type="Proteomes" id="UP000464657"/>
    </source>
</evidence>
<dbReference type="PANTHER" id="PTHR43751:SF7">
    <property type="entry name" value="ARYLSULPHATASE A"/>
    <property type="match status" value="1"/>
</dbReference>
<dbReference type="PANTHER" id="PTHR43751">
    <property type="entry name" value="SULFATASE"/>
    <property type="match status" value="1"/>
</dbReference>
<dbReference type="CDD" id="cd16143">
    <property type="entry name" value="ARS_like"/>
    <property type="match status" value="1"/>
</dbReference>
<dbReference type="PROSITE" id="PS51257">
    <property type="entry name" value="PROKAR_LIPOPROTEIN"/>
    <property type="match status" value="1"/>
</dbReference>
<organism evidence="4 5">
    <name type="scientific">Kordia antarctica</name>
    <dbReference type="NCBI Taxonomy" id="1218801"/>
    <lineage>
        <taxon>Bacteria</taxon>
        <taxon>Pseudomonadati</taxon>
        <taxon>Bacteroidota</taxon>
        <taxon>Flavobacteriia</taxon>
        <taxon>Flavobacteriales</taxon>
        <taxon>Flavobacteriaceae</taxon>
        <taxon>Kordia</taxon>
    </lineage>
</organism>
<dbReference type="InterPro" id="IPR052701">
    <property type="entry name" value="GAG_Ulvan_Degrading_Sulfatases"/>
</dbReference>
<sequence length="525" mass="58165">MLRKNYLSLLILVTVTLFIGCKSDKNKEEVKQAAEENISTKPNIVVIYLDDLGYGDVSSYGATELQTPNIDALATGGIKFTNGYASSATCTPSRYALLTGMYPWRNKKAKILPGTAPLLISTEQQTLPKMLKAQDYQTAIVGKWHLGLGTGMVNWNQRVSPGPNEVGFDEAYILAATQDRVPTVYIDNGNVVGLDPNDPISVNYKENFKGEPTAVSNPEMVDMKWHHGHNNSIVNGIGRIGYMKGGEAAKWSDVDMADHFLEKAQNYVKTHKNKPFFLYYAMQQPHVPRTPHPRFAGKSGLGPRGDVILEADWCIGEFMKTLKEEGLLENTLIVFSSDNGPVLNDGYYDDAVEKIGKHDPNGGLRGGKYSIFEAGTRVPFITYWKGKIQPGTSDAIVCQMDLLASLANLVGTEDTTTDSQDLLNVLMGESKKGRENLVIEATGKTALRHGDWLMIPPYKGKNFREKVGIEVGNLPDFQLYNLKEDLAQKNNLATSNPKKLTEMIAIFESLRGKDYIKNVKEVIFR</sequence>
<evidence type="ECO:0000313" key="4">
    <source>
        <dbReference type="EMBL" id="QHI39271.1"/>
    </source>
</evidence>
<gene>
    <name evidence="4" type="primary">atsA_7</name>
    <name evidence="4" type="ORF">IMCC3317_46760</name>
</gene>
<reference evidence="4 5" key="1">
    <citation type="journal article" date="2013" name="Int. J. Syst. Evol. Microbiol.">
        <title>Kordia antarctica sp. nov., isolated from Antarctic seawater.</title>
        <authorList>
            <person name="Baek K."/>
            <person name="Choi A."/>
            <person name="Kang I."/>
            <person name="Lee K."/>
            <person name="Cho J.C."/>
        </authorList>
    </citation>
    <scope>NUCLEOTIDE SEQUENCE [LARGE SCALE GENOMIC DNA]</scope>
    <source>
        <strain evidence="4 5">IMCC3317</strain>
    </source>
</reference>
<dbReference type="Gene3D" id="3.40.720.10">
    <property type="entry name" value="Alkaline Phosphatase, subunit A"/>
    <property type="match status" value="1"/>
</dbReference>
<dbReference type="PROSITE" id="PS00523">
    <property type="entry name" value="SULFATASE_1"/>
    <property type="match status" value="1"/>
</dbReference>
<dbReference type="AlphaFoldDB" id="A0A7L4ZRZ3"/>
<dbReference type="OrthoDB" id="975025at2"/>
<dbReference type="InterPro" id="IPR017850">
    <property type="entry name" value="Alkaline_phosphatase_core_sf"/>
</dbReference>
<accession>A0A7L4ZRZ3</accession>
<evidence type="ECO:0000259" key="3">
    <source>
        <dbReference type="Pfam" id="PF00884"/>
    </source>
</evidence>
<keyword evidence="5" id="KW-1185">Reference proteome</keyword>
<dbReference type="RefSeq" id="WP_160131759.1">
    <property type="nucleotide sequence ID" value="NZ_CP019288.1"/>
</dbReference>
<comment type="similarity">
    <text evidence="1">Belongs to the sulfatase family.</text>
</comment>
<feature type="domain" description="Sulfatase N-terminal" evidence="3">
    <location>
        <begin position="42"/>
        <end position="411"/>
    </location>
</feature>
<dbReference type="SUPFAM" id="SSF53649">
    <property type="entry name" value="Alkaline phosphatase-like"/>
    <property type="match status" value="1"/>
</dbReference>
<dbReference type="EC" id="3.1.6.1" evidence="4"/>
<dbReference type="InterPro" id="IPR000917">
    <property type="entry name" value="Sulfatase_N"/>
</dbReference>
<dbReference type="Pfam" id="PF00884">
    <property type="entry name" value="Sulfatase"/>
    <property type="match status" value="1"/>
</dbReference>
<proteinExistence type="inferred from homology"/>